<organism evidence="2 3">
    <name type="scientific">Streptomyces camelliae</name>
    <dbReference type="NCBI Taxonomy" id="3004093"/>
    <lineage>
        <taxon>Bacteria</taxon>
        <taxon>Bacillati</taxon>
        <taxon>Actinomycetota</taxon>
        <taxon>Actinomycetes</taxon>
        <taxon>Kitasatosporales</taxon>
        <taxon>Streptomycetaceae</taxon>
        <taxon>Streptomyces</taxon>
    </lineage>
</organism>
<proteinExistence type="predicted"/>
<protein>
    <recommendedName>
        <fullName evidence="4">Fatty acid desaturase domain-containing protein</fullName>
    </recommendedName>
</protein>
<evidence type="ECO:0000256" key="1">
    <source>
        <dbReference type="SAM" id="MobiDB-lite"/>
    </source>
</evidence>
<feature type="compositionally biased region" description="Basic and acidic residues" evidence="1">
    <location>
        <begin position="124"/>
        <end position="135"/>
    </location>
</feature>
<accession>A0ABY7P085</accession>
<keyword evidence="3" id="KW-1185">Reference proteome</keyword>
<gene>
    <name evidence="2" type="ORF">O1G22_01840</name>
</gene>
<sequence>MVDTVPGPVGVTVHLDLPDSMASETSRNGFVHSNRFGLNFWMPLAIFTRWSEYHQRHHFREMVTLSDAKAPTAPSMLFEPNAIDGEDSSTAWFVDSPSFTEWRGTWLDRRGWCEEDQVDDDSGMEPRPEATDGLR</sequence>
<evidence type="ECO:0008006" key="4">
    <source>
        <dbReference type="Google" id="ProtNLM"/>
    </source>
</evidence>
<evidence type="ECO:0000313" key="3">
    <source>
        <dbReference type="Proteomes" id="UP001212326"/>
    </source>
</evidence>
<dbReference type="Proteomes" id="UP001212326">
    <property type="component" value="Chromosome"/>
</dbReference>
<dbReference type="EMBL" id="CP115300">
    <property type="protein sequence ID" value="WBO61683.1"/>
    <property type="molecule type" value="Genomic_DNA"/>
</dbReference>
<evidence type="ECO:0000313" key="2">
    <source>
        <dbReference type="EMBL" id="WBO61683.1"/>
    </source>
</evidence>
<feature type="region of interest" description="Disordered" evidence="1">
    <location>
        <begin position="115"/>
        <end position="135"/>
    </location>
</feature>
<dbReference type="RefSeq" id="WP_270079641.1">
    <property type="nucleotide sequence ID" value="NZ_CP115300.1"/>
</dbReference>
<reference evidence="2 3" key="1">
    <citation type="submission" date="2022-12" db="EMBL/GenBank/DDBJ databases">
        <authorList>
            <person name="Mo P."/>
        </authorList>
    </citation>
    <scope>NUCLEOTIDE SEQUENCE [LARGE SCALE GENOMIC DNA]</scope>
    <source>
        <strain evidence="2 3">HUAS 2-6</strain>
    </source>
</reference>
<name>A0ABY7P085_9ACTN</name>